<reference evidence="8 9" key="1">
    <citation type="submission" date="2014-04" db="EMBL/GenBank/DDBJ databases">
        <authorList>
            <person name="Bishop-Lilly K.A."/>
            <person name="Broomall S.M."/>
            <person name="Chain P.S."/>
            <person name="Chertkov O."/>
            <person name="Coyne S.R."/>
            <person name="Daligault H.E."/>
            <person name="Davenport K.W."/>
            <person name="Erkkila T."/>
            <person name="Frey K.G."/>
            <person name="Gibbons H.S."/>
            <person name="Gu W."/>
            <person name="Jaissle J."/>
            <person name="Johnson S.L."/>
            <person name="Koroleva G.I."/>
            <person name="Ladner J.T."/>
            <person name="Lo C.-C."/>
            <person name="Minogue T.D."/>
            <person name="Munk C."/>
            <person name="Palacios G.F."/>
            <person name="Redden C.L."/>
            <person name="Rosenzweig C.N."/>
            <person name="Scholz M.B."/>
            <person name="Teshima H."/>
            <person name="Xu Y."/>
        </authorList>
    </citation>
    <scope>NUCLEOTIDE SEQUENCE [LARGE SCALE GENOMIC DNA]</scope>
    <source>
        <strain evidence="8 9">8244</strain>
    </source>
</reference>
<keyword evidence="3" id="KW-0479">Metal-binding</keyword>
<dbReference type="HOGENOM" id="CLU_073529_1_0_9"/>
<evidence type="ECO:0000256" key="5">
    <source>
        <dbReference type="ARBA" id="ARBA00022833"/>
    </source>
</evidence>
<protein>
    <submittedName>
        <fullName evidence="8">RadC-like JAB domain protein</fullName>
    </submittedName>
</protein>
<dbReference type="CDD" id="cd08071">
    <property type="entry name" value="MPN_DUF2466"/>
    <property type="match status" value="1"/>
</dbReference>
<dbReference type="Gene3D" id="3.40.140.10">
    <property type="entry name" value="Cytidine Deaminase, domain 2"/>
    <property type="match status" value="1"/>
</dbReference>
<evidence type="ECO:0000259" key="7">
    <source>
        <dbReference type="PROSITE" id="PS50249"/>
    </source>
</evidence>
<dbReference type="Pfam" id="PF04002">
    <property type="entry name" value="RadC"/>
    <property type="match status" value="1"/>
</dbReference>
<evidence type="ECO:0000256" key="2">
    <source>
        <dbReference type="ARBA" id="ARBA00022670"/>
    </source>
</evidence>
<proteinExistence type="inferred from homology"/>
<dbReference type="GeneID" id="77008268"/>
<dbReference type="Proteomes" id="UP000029278">
    <property type="component" value="Unassembled WGS sequence"/>
</dbReference>
<keyword evidence="9" id="KW-1185">Reference proteome</keyword>
<evidence type="ECO:0000313" key="8">
    <source>
        <dbReference type="EMBL" id="KFN12187.1"/>
    </source>
</evidence>
<comment type="similarity">
    <text evidence="1">Belongs to the UPF0758 family.</text>
</comment>
<sequence>MDDLASMGKYAREFIQSVHKLTQIPLRKLERYGSSNNLMNVLERPFALEPTALQLKKLDQLNAFLRAYRILKWEEEHAKQVIRSPHDAGSYFNALLEGVRDRERFMVAFLDNGNHIIETRTLAEGGIDQAPIYPRYILKAALNCDCASMILAHNHPGGTMRPTAEDILLTKRLVDIFEPLNIDILDHIIIGNTGYVSLAELGKLPKIAERVANYEAITTNVMEQVEWPSYNDSLKPWFANQAPLEEDWER</sequence>
<dbReference type="PATRIC" id="fig|44252.3.peg.227"/>
<evidence type="ECO:0000256" key="4">
    <source>
        <dbReference type="ARBA" id="ARBA00022801"/>
    </source>
</evidence>
<gene>
    <name evidence="8" type="ORF">DJ90_2026</name>
</gene>
<dbReference type="InterPro" id="IPR025657">
    <property type="entry name" value="RadC_JAB"/>
</dbReference>
<dbReference type="STRING" id="44252.DJ90_2026"/>
<evidence type="ECO:0000256" key="6">
    <source>
        <dbReference type="ARBA" id="ARBA00023049"/>
    </source>
</evidence>
<dbReference type="AlphaFoldDB" id="A0A090ZNL4"/>
<dbReference type="InterPro" id="IPR037518">
    <property type="entry name" value="MPN"/>
</dbReference>
<evidence type="ECO:0000256" key="3">
    <source>
        <dbReference type="ARBA" id="ARBA00022723"/>
    </source>
</evidence>
<accession>A0A090ZNL4</accession>
<keyword evidence="2" id="KW-0645">Protease</keyword>
<dbReference type="PROSITE" id="PS50249">
    <property type="entry name" value="MPN"/>
    <property type="match status" value="1"/>
</dbReference>
<evidence type="ECO:0000313" key="9">
    <source>
        <dbReference type="Proteomes" id="UP000029278"/>
    </source>
</evidence>
<feature type="domain" description="MPN" evidence="7">
    <location>
        <begin position="81"/>
        <end position="204"/>
    </location>
</feature>
<dbReference type="PANTHER" id="PTHR30471:SF3">
    <property type="entry name" value="UPF0758 PROTEIN YEES-RELATED"/>
    <property type="match status" value="1"/>
</dbReference>
<keyword evidence="6" id="KW-0482">Metalloprotease</keyword>
<dbReference type="GO" id="GO:0046872">
    <property type="term" value="F:metal ion binding"/>
    <property type="evidence" value="ECO:0007669"/>
    <property type="project" value="UniProtKB-KW"/>
</dbReference>
<evidence type="ECO:0000256" key="1">
    <source>
        <dbReference type="ARBA" id="ARBA00010243"/>
    </source>
</evidence>
<comment type="caution">
    <text evidence="8">The sequence shown here is derived from an EMBL/GenBank/DDBJ whole genome shotgun (WGS) entry which is preliminary data.</text>
</comment>
<dbReference type="OrthoDB" id="9804482at2"/>
<organism evidence="8 9">
    <name type="scientific">Paenibacillus macerans</name>
    <name type="common">Bacillus macerans</name>
    <dbReference type="NCBI Taxonomy" id="44252"/>
    <lineage>
        <taxon>Bacteria</taxon>
        <taxon>Bacillati</taxon>
        <taxon>Bacillota</taxon>
        <taxon>Bacilli</taxon>
        <taxon>Bacillales</taxon>
        <taxon>Paenibacillaceae</taxon>
        <taxon>Paenibacillus</taxon>
    </lineage>
</organism>
<dbReference type="PANTHER" id="PTHR30471">
    <property type="entry name" value="DNA REPAIR PROTEIN RADC"/>
    <property type="match status" value="1"/>
</dbReference>
<dbReference type="InterPro" id="IPR001405">
    <property type="entry name" value="UPF0758"/>
</dbReference>
<name>A0A090ZNL4_PAEMA</name>
<dbReference type="GO" id="GO:0008237">
    <property type="term" value="F:metallopeptidase activity"/>
    <property type="evidence" value="ECO:0007669"/>
    <property type="project" value="UniProtKB-KW"/>
</dbReference>
<keyword evidence="4" id="KW-0378">Hydrolase</keyword>
<dbReference type="EMBL" id="JMQA01000001">
    <property type="protein sequence ID" value="KFN12187.1"/>
    <property type="molecule type" value="Genomic_DNA"/>
</dbReference>
<keyword evidence="5" id="KW-0862">Zinc</keyword>
<dbReference type="GO" id="GO:0006508">
    <property type="term" value="P:proteolysis"/>
    <property type="evidence" value="ECO:0007669"/>
    <property type="project" value="UniProtKB-KW"/>
</dbReference>
<dbReference type="RefSeq" id="WP_051985569.1">
    <property type="nucleotide sequence ID" value="NZ_CP086393.1"/>
</dbReference>